<protein>
    <submittedName>
        <fullName evidence="1">Uncharacterized protein</fullName>
    </submittedName>
</protein>
<dbReference type="EMBL" id="JAUJYN010000009">
    <property type="protein sequence ID" value="KAK1262905.1"/>
    <property type="molecule type" value="Genomic_DNA"/>
</dbReference>
<dbReference type="Gene3D" id="3.40.50.2000">
    <property type="entry name" value="Glycogen Phosphorylase B"/>
    <property type="match status" value="1"/>
</dbReference>
<proteinExistence type="predicted"/>
<sequence length="52" mass="6152">MWEELALGLELMGRRFLWVVWSDLTETAHMAFLKGFEERVVGKERMAGWLPQ</sequence>
<name>A0AAV9AF62_ACOGR</name>
<dbReference type="AlphaFoldDB" id="A0AAV9AF62"/>
<dbReference type="Proteomes" id="UP001179952">
    <property type="component" value="Unassembled WGS sequence"/>
</dbReference>
<evidence type="ECO:0000313" key="2">
    <source>
        <dbReference type="Proteomes" id="UP001179952"/>
    </source>
</evidence>
<keyword evidence="2" id="KW-1185">Reference proteome</keyword>
<comment type="caution">
    <text evidence="1">The sequence shown here is derived from an EMBL/GenBank/DDBJ whole genome shotgun (WGS) entry which is preliminary data.</text>
</comment>
<reference evidence="1" key="2">
    <citation type="submission" date="2023-06" db="EMBL/GenBank/DDBJ databases">
        <authorList>
            <person name="Ma L."/>
            <person name="Liu K.-W."/>
            <person name="Li Z."/>
            <person name="Hsiao Y.-Y."/>
            <person name="Qi Y."/>
            <person name="Fu T."/>
            <person name="Tang G."/>
            <person name="Zhang D."/>
            <person name="Sun W.-H."/>
            <person name="Liu D.-K."/>
            <person name="Li Y."/>
            <person name="Chen G.-Z."/>
            <person name="Liu X.-D."/>
            <person name="Liao X.-Y."/>
            <person name="Jiang Y.-T."/>
            <person name="Yu X."/>
            <person name="Hao Y."/>
            <person name="Huang J."/>
            <person name="Zhao X.-W."/>
            <person name="Ke S."/>
            <person name="Chen Y.-Y."/>
            <person name="Wu W.-L."/>
            <person name="Hsu J.-L."/>
            <person name="Lin Y.-F."/>
            <person name="Huang M.-D."/>
            <person name="Li C.-Y."/>
            <person name="Huang L."/>
            <person name="Wang Z.-W."/>
            <person name="Zhao X."/>
            <person name="Zhong W.-Y."/>
            <person name="Peng D.-H."/>
            <person name="Ahmad S."/>
            <person name="Lan S."/>
            <person name="Zhang J.-S."/>
            <person name="Tsai W.-C."/>
            <person name="Van De Peer Y."/>
            <person name="Liu Z.-J."/>
        </authorList>
    </citation>
    <scope>NUCLEOTIDE SEQUENCE</scope>
    <source>
        <strain evidence="1">SCP</strain>
        <tissue evidence="1">Leaves</tissue>
    </source>
</reference>
<gene>
    <name evidence="1" type="ORF">QJS04_geneDACA017409</name>
</gene>
<reference evidence="1" key="1">
    <citation type="journal article" date="2023" name="Nat. Commun.">
        <title>Diploid and tetraploid genomes of Acorus and the evolution of monocots.</title>
        <authorList>
            <person name="Ma L."/>
            <person name="Liu K.W."/>
            <person name="Li Z."/>
            <person name="Hsiao Y.Y."/>
            <person name="Qi Y."/>
            <person name="Fu T."/>
            <person name="Tang G.D."/>
            <person name="Zhang D."/>
            <person name="Sun W.H."/>
            <person name="Liu D.K."/>
            <person name="Li Y."/>
            <person name="Chen G.Z."/>
            <person name="Liu X.D."/>
            <person name="Liao X.Y."/>
            <person name="Jiang Y.T."/>
            <person name="Yu X."/>
            <person name="Hao Y."/>
            <person name="Huang J."/>
            <person name="Zhao X.W."/>
            <person name="Ke S."/>
            <person name="Chen Y.Y."/>
            <person name="Wu W.L."/>
            <person name="Hsu J.L."/>
            <person name="Lin Y.F."/>
            <person name="Huang M.D."/>
            <person name="Li C.Y."/>
            <person name="Huang L."/>
            <person name="Wang Z.W."/>
            <person name="Zhao X."/>
            <person name="Zhong W.Y."/>
            <person name="Peng D.H."/>
            <person name="Ahmad S."/>
            <person name="Lan S."/>
            <person name="Zhang J.S."/>
            <person name="Tsai W.C."/>
            <person name="Van de Peer Y."/>
            <person name="Liu Z.J."/>
        </authorList>
    </citation>
    <scope>NUCLEOTIDE SEQUENCE</scope>
    <source>
        <strain evidence="1">SCP</strain>
    </source>
</reference>
<dbReference type="SUPFAM" id="SSF53756">
    <property type="entry name" value="UDP-Glycosyltransferase/glycogen phosphorylase"/>
    <property type="match status" value="1"/>
</dbReference>
<evidence type="ECO:0000313" key="1">
    <source>
        <dbReference type="EMBL" id="KAK1262905.1"/>
    </source>
</evidence>
<accession>A0AAV9AF62</accession>
<organism evidence="1 2">
    <name type="scientific">Acorus gramineus</name>
    <name type="common">Dwarf sweet flag</name>
    <dbReference type="NCBI Taxonomy" id="55184"/>
    <lineage>
        <taxon>Eukaryota</taxon>
        <taxon>Viridiplantae</taxon>
        <taxon>Streptophyta</taxon>
        <taxon>Embryophyta</taxon>
        <taxon>Tracheophyta</taxon>
        <taxon>Spermatophyta</taxon>
        <taxon>Magnoliopsida</taxon>
        <taxon>Liliopsida</taxon>
        <taxon>Acoraceae</taxon>
        <taxon>Acorus</taxon>
    </lineage>
</organism>